<dbReference type="Proteomes" id="UP001161247">
    <property type="component" value="Chromosome 3"/>
</dbReference>
<feature type="region of interest" description="Disordered" evidence="1">
    <location>
        <begin position="269"/>
        <end position="322"/>
    </location>
</feature>
<feature type="region of interest" description="Disordered" evidence="1">
    <location>
        <begin position="1"/>
        <end position="36"/>
    </location>
</feature>
<organism evidence="2 3">
    <name type="scientific">Oldenlandia corymbosa var. corymbosa</name>
    <dbReference type="NCBI Taxonomy" id="529605"/>
    <lineage>
        <taxon>Eukaryota</taxon>
        <taxon>Viridiplantae</taxon>
        <taxon>Streptophyta</taxon>
        <taxon>Embryophyta</taxon>
        <taxon>Tracheophyta</taxon>
        <taxon>Spermatophyta</taxon>
        <taxon>Magnoliopsida</taxon>
        <taxon>eudicotyledons</taxon>
        <taxon>Gunneridae</taxon>
        <taxon>Pentapetalae</taxon>
        <taxon>asterids</taxon>
        <taxon>lamiids</taxon>
        <taxon>Gentianales</taxon>
        <taxon>Rubiaceae</taxon>
        <taxon>Rubioideae</taxon>
        <taxon>Spermacoceae</taxon>
        <taxon>Hedyotis-Oldenlandia complex</taxon>
        <taxon>Oldenlandia</taxon>
    </lineage>
</organism>
<sequence>MENKRAGQKTEMNFGQESSRRRLSNKKPPRGSSWQPTIPSWEKKFCKDVGSFDWATLVDMKKYVYLYENVVNWDDSAGKEAFQNAKKRFLANMHGHPCDISLPDPDLFIDEVDWDSEINPELLNDLEDGSSVHDMTAETEPVVIFGDGLLQNQGYSVNGWGDIEEDMKAAVDSNNNPWLGQTGGAARDKGWGEISYNAGATSMNGGEIGAAGWPKWQNQGGSFTGWGNAEEDSKDAWNSNITNHYNPWEQTAQEDGWGHVGAAEWTGNWENTWSGAHPDNQKKYRNRRTENPRARGTWDAKNTKSNASRRQMSSYRTSRVHGDEQKGDYAWKGRMSSHNKAACF</sequence>
<protein>
    <submittedName>
        <fullName evidence="2">OLC1v1036657C1</fullName>
    </submittedName>
</protein>
<evidence type="ECO:0000256" key="1">
    <source>
        <dbReference type="SAM" id="MobiDB-lite"/>
    </source>
</evidence>
<name>A0AAV1CZ45_OLDCO</name>
<feature type="compositionally biased region" description="Basic and acidic residues" evidence="1">
    <location>
        <begin position="279"/>
        <end position="302"/>
    </location>
</feature>
<accession>A0AAV1CZ45</accession>
<evidence type="ECO:0000313" key="2">
    <source>
        <dbReference type="EMBL" id="CAI9099782.1"/>
    </source>
</evidence>
<gene>
    <name evidence="2" type="ORF">OLC1_LOCUS9735</name>
</gene>
<dbReference type="PANTHER" id="PTHR34567">
    <property type="entry name" value="FK506-BINDING-LIKE PROTEIN"/>
    <property type="match status" value="1"/>
</dbReference>
<reference evidence="2" key="1">
    <citation type="submission" date="2023-03" db="EMBL/GenBank/DDBJ databases">
        <authorList>
            <person name="Julca I."/>
        </authorList>
    </citation>
    <scope>NUCLEOTIDE SEQUENCE</scope>
</reference>
<feature type="compositionally biased region" description="Polar residues" evidence="1">
    <location>
        <begin position="303"/>
        <end position="317"/>
    </location>
</feature>
<proteinExistence type="predicted"/>
<dbReference type="PANTHER" id="PTHR34567:SF3">
    <property type="entry name" value="FK506-BINDING-LIKE PROTEIN"/>
    <property type="match status" value="1"/>
</dbReference>
<evidence type="ECO:0000313" key="3">
    <source>
        <dbReference type="Proteomes" id="UP001161247"/>
    </source>
</evidence>
<dbReference type="AlphaFoldDB" id="A0AAV1CZ45"/>
<keyword evidence="3" id="KW-1185">Reference proteome</keyword>
<dbReference type="EMBL" id="OX459120">
    <property type="protein sequence ID" value="CAI9099782.1"/>
    <property type="molecule type" value="Genomic_DNA"/>
</dbReference>